<dbReference type="CDD" id="cd02440">
    <property type="entry name" value="AdoMet_MTases"/>
    <property type="match status" value="1"/>
</dbReference>
<protein>
    <submittedName>
        <fullName evidence="2">Methyltransferase family protein</fullName>
    </submittedName>
</protein>
<evidence type="ECO:0000313" key="3">
    <source>
        <dbReference type="Proteomes" id="UP000271227"/>
    </source>
</evidence>
<proteinExistence type="predicted"/>
<comment type="caution">
    <text evidence="2">The sequence shown here is derived from an EMBL/GenBank/DDBJ whole genome shotgun (WGS) entry which is preliminary data.</text>
</comment>
<reference evidence="2 3" key="1">
    <citation type="submission" date="2018-10" db="EMBL/GenBank/DDBJ databases">
        <title>Genomic Encyclopedia of Archaeal and Bacterial Type Strains, Phase II (KMG-II): from individual species to whole genera.</title>
        <authorList>
            <person name="Goeker M."/>
        </authorList>
    </citation>
    <scope>NUCLEOTIDE SEQUENCE [LARGE SCALE GENOMIC DNA]</scope>
    <source>
        <strain evidence="2 3">DSM 25217</strain>
    </source>
</reference>
<dbReference type="InParanoid" id="A0A3M0CPV5"/>
<dbReference type="GO" id="GO:0032259">
    <property type="term" value="P:methylation"/>
    <property type="evidence" value="ECO:0007669"/>
    <property type="project" value="UniProtKB-KW"/>
</dbReference>
<dbReference type="InterPro" id="IPR029063">
    <property type="entry name" value="SAM-dependent_MTases_sf"/>
</dbReference>
<feature type="domain" description="Methyltransferase type 11" evidence="1">
    <location>
        <begin position="142"/>
        <end position="191"/>
    </location>
</feature>
<dbReference type="EMBL" id="REFR01000010">
    <property type="protein sequence ID" value="RMB08806.1"/>
    <property type="molecule type" value="Genomic_DNA"/>
</dbReference>
<dbReference type="Proteomes" id="UP000271227">
    <property type="component" value="Unassembled WGS sequence"/>
</dbReference>
<keyword evidence="3" id="KW-1185">Reference proteome</keyword>
<sequence length="313" mass="35393">MRYQCPKCHAGRLSPDNGKRQLSCRNPACRQTYPMVRDTPILICEDRSLFSFDDYLDQDDATKMHLRANRKGFPMGIRNLLKNMAPGLSSHASDYTSDHLIEDICRVVQRPNVLVIGAGEAVFLMPKTVEVTYTDVALWPLTDVVADAHDLPFGDGAFDIVIAAAVLEHVVNPTRVVEEITRVLKTGGAVYANTPFMQQVHMGRYDFTRFTHLGHRLLWRQYDEIRSGVSNGPGMAVAWAVEYFFSTLFTTPWLASVVRHVARFATYPFRLTDRFTRDRAGAFDAASAYYFAGIKRETPLSDKELLKSYKGKQ</sequence>
<dbReference type="GO" id="GO:0008757">
    <property type="term" value="F:S-adenosylmethionine-dependent methyltransferase activity"/>
    <property type="evidence" value="ECO:0007669"/>
    <property type="project" value="InterPro"/>
</dbReference>
<dbReference type="AlphaFoldDB" id="A0A3M0CPV5"/>
<evidence type="ECO:0000313" key="2">
    <source>
        <dbReference type="EMBL" id="RMB08806.1"/>
    </source>
</evidence>
<keyword evidence="2" id="KW-0489">Methyltransferase</keyword>
<dbReference type="SUPFAM" id="SSF53335">
    <property type="entry name" value="S-adenosyl-L-methionine-dependent methyltransferases"/>
    <property type="match status" value="1"/>
</dbReference>
<dbReference type="Gene3D" id="3.40.50.150">
    <property type="entry name" value="Vaccinia Virus protein VP39"/>
    <property type="match status" value="1"/>
</dbReference>
<organism evidence="2 3">
    <name type="scientific">Eilatimonas milleporae</name>
    <dbReference type="NCBI Taxonomy" id="911205"/>
    <lineage>
        <taxon>Bacteria</taxon>
        <taxon>Pseudomonadati</taxon>
        <taxon>Pseudomonadota</taxon>
        <taxon>Alphaproteobacteria</taxon>
        <taxon>Kordiimonadales</taxon>
        <taxon>Kordiimonadaceae</taxon>
        <taxon>Eilatimonas</taxon>
    </lineage>
</organism>
<dbReference type="Pfam" id="PF08241">
    <property type="entry name" value="Methyltransf_11"/>
    <property type="match status" value="1"/>
</dbReference>
<accession>A0A3M0CPV5</accession>
<evidence type="ECO:0000259" key="1">
    <source>
        <dbReference type="Pfam" id="PF08241"/>
    </source>
</evidence>
<dbReference type="InterPro" id="IPR013216">
    <property type="entry name" value="Methyltransf_11"/>
</dbReference>
<name>A0A3M0CPV5_9PROT</name>
<keyword evidence="2" id="KW-0808">Transferase</keyword>
<gene>
    <name evidence="2" type="ORF">BXY39_1447</name>
</gene>